<evidence type="ECO:0000313" key="1">
    <source>
        <dbReference type="EMBL" id="MCB5495347.1"/>
    </source>
</evidence>
<reference evidence="1" key="1">
    <citation type="submission" date="2021-10" db="EMBL/GenBank/DDBJ databases">
        <title>Collection of gut derived symbiotic bacterial strains cultured from healthy donors.</title>
        <authorList>
            <person name="Lin H."/>
            <person name="Littmann E."/>
            <person name="Claire K."/>
            <person name="Pamer E."/>
        </authorList>
    </citation>
    <scope>NUCLEOTIDE SEQUENCE</scope>
    <source>
        <strain evidence="1">MSK.23.4</strain>
    </source>
</reference>
<dbReference type="RefSeq" id="WP_173878414.1">
    <property type="nucleotide sequence ID" value="NZ_JAAIMT010000003.1"/>
</dbReference>
<protein>
    <submittedName>
        <fullName evidence="1">Uncharacterized protein</fullName>
    </submittedName>
</protein>
<dbReference type="AlphaFoldDB" id="A0AAJ1B218"/>
<dbReference type="Proteomes" id="UP001297422">
    <property type="component" value="Unassembled WGS sequence"/>
</dbReference>
<name>A0AAJ1B218_MEDGN</name>
<sequence>MQKNIIKKEVPEKIDRAEVYRLIKDTEVICVDNMKLRIQDEDGTWPVVSNSTAGIYIRNLFVDKEWQPYLNASVMNGFIQTLKTDPDLQKC</sequence>
<gene>
    <name evidence="1" type="ORF">LIQ10_16660</name>
</gene>
<organism evidence="1 2">
    <name type="scientific">Mediterraneibacter gnavus</name>
    <name type="common">Ruminococcus gnavus</name>
    <dbReference type="NCBI Taxonomy" id="33038"/>
    <lineage>
        <taxon>Bacteria</taxon>
        <taxon>Bacillati</taxon>
        <taxon>Bacillota</taxon>
        <taxon>Clostridia</taxon>
        <taxon>Lachnospirales</taxon>
        <taxon>Lachnospiraceae</taxon>
        <taxon>Mediterraneibacter</taxon>
    </lineage>
</organism>
<comment type="caution">
    <text evidence="1">The sequence shown here is derived from an EMBL/GenBank/DDBJ whole genome shotgun (WGS) entry which is preliminary data.</text>
</comment>
<proteinExistence type="predicted"/>
<dbReference type="EMBL" id="JAJBNC010000038">
    <property type="protein sequence ID" value="MCB5495347.1"/>
    <property type="molecule type" value="Genomic_DNA"/>
</dbReference>
<evidence type="ECO:0000313" key="2">
    <source>
        <dbReference type="Proteomes" id="UP001297422"/>
    </source>
</evidence>
<accession>A0AAJ1B218</accession>